<reference evidence="12" key="3">
    <citation type="submission" date="2015-04" db="UniProtKB">
        <authorList>
            <consortium name="EnsemblPlants"/>
        </authorList>
    </citation>
    <scope>IDENTIFICATION</scope>
    <source>
        <strain evidence="12">cv. Jemalong A17</strain>
    </source>
</reference>
<dbReference type="InterPro" id="IPR050164">
    <property type="entry name" value="Peptidase_C19"/>
</dbReference>
<dbReference type="STRING" id="3880.A0A072V9D1"/>
<evidence type="ECO:0000313" key="12">
    <source>
        <dbReference type="EnsemblPlants" id="KEH38397"/>
    </source>
</evidence>
<evidence type="ECO:0000256" key="3">
    <source>
        <dbReference type="ARBA" id="ARBA00022670"/>
    </source>
</evidence>
<reference evidence="11" key="5">
    <citation type="journal article" date="2018" name="Nat. Plants">
        <title>Whole-genome landscape of Medicago truncatula symbiotic genes.</title>
        <authorList>
            <person name="Pecrix Y."/>
            <person name="Gamas P."/>
            <person name="Carrere S."/>
        </authorList>
    </citation>
    <scope>NUCLEOTIDE SEQUENCE</scope>
    <source>
        <tissue evidence="11">Leaves</tissue>
    </source>
</reference>
<comment type="function">
    <text evidence="7">Recognizes and hydrolyzes the peptide bond at the C-terminal Gly of ubiquitin. Involved in the processing of poly-ubiquitin precursors as well as that of ubiquitinated proteins.</text>
</comment>
<feature type="domain" description="USP" evidence="9">
    <location>
        <begin position="22"/>
        <end position="329"/>
    </location>
</feature>
<evidence type="ECO:0000256" key="7">
    <source>
        <dbReference type="RuleBase" id="RU366025"/>
    </source>
</evidence>
<dbReference type="PROSITE" id="PS50235">
    <property type="entry name" value="USP_3"/>
    <property type="match status" value="1"/>
</dbReference>
<evidence type="ECO:0000256" key="1">
    <source>
        <dbReference type="ARBA" id="ARBA00000707"/>
    </source>
</evidence>
<dbReference type="Gene3D" id="3.90.70.10">
    <property type="entry name" value="Cysteine proteinases"/>
    <property type="match status" value="1"/>
</dbReference>
<dbReference type="GO" id="GO:0006508">
    <property type="term" value="P:proteolysis"/>
    <property type="evidence" value="ECO:0007669"/>
    <property type="project" value="UniProtKB-KW"/>
</dbReference>
<protein>
    <recommendedName>
        <fullName evidence="7">Ubiquitin carboxyl-terminal hydrolase</fullName>
        <ecNumber evidence="7">3.4.19.12</ecNumber>
    </recommendedName>
</protein>
<dbReference type="EC" id="3.4.19.12" evidence="7"/>
<dbReference type="PANTHER" id="PTHR24006">
    <property type="entry name" value="UBIQUITIN CARBOXYL-TERMINAL HYDROLASE"/>
    <property type="match status" value="1"/>
</dbReference>
<dbReference type="InterPro" id="IPR018200">
    <property type="entry name" value="USP_CS"/>
</dbReference>
<dbReference type="EMBL" id="PSQE01000002">
    <property type="protein sequence ID" value="RHN74673.1"/>
    <property type="molecule type" value="Genomic_DNA"/>
</dbReference>
<keyword evidence="6 7" id="KW-0788">Thiol protease</keyword>
<evidence type="ECO:0000313" key="11">
    <source>
        <dbReference type="EMBL" id="RHN74673.1"/>
    </source>
</evidence>
<keyword evidence="3 7" id="KW-0645">Protease</keyword>
<reference evidence="10 13" key="1">
    <citation type="journal article" date="2011" name="Nature">
        <title>The Medicago genome provides insight into the evolution of rhizobial symbioses.</title>
        <authorList>
            <person name="Young N.D."/>
            <person name="Debelle F."/>
            <person name="Oldroyd G.E."/>
            <person name="Geurts R."/>
            <person name="Cannon S.B."/>
            <person name="Udvardi M.K."/>
            <person name="Benedito V.A."/>
            <person name="Mayer K.F."/>
            <person name="Gouzy J."/>
            <person name="Schoof H."/>
            <person name="Van de Peer Y."/>
            <person name="Proost S."/>
            <person name="Cook D.R."/>
            <person name="Meyers B.C."/>
            <person name="Spannagl M."/>
            <person name="Cheung F."/>
            <person name="De Mita S."/>
            <person name="Krishnakumar V."/>
            <person name="Gundlach H."/>
            <person name="Zhou S."/>
            <person name="Mudge J."/>
            <person name="Bharti A.K."/>
            <person name="Murray J.D."/>
            <person name="Naoumkina M.A."/>
            <person name="Rosen B."/>
            <person name="Silverstein K.A."/>
            <person name="Tang H."/>
            <person name="Rombauts S."/>
            <person name="Zhao P.X."/>
            <person name="Zhou P."/>
            <person name="Barbe V."/>
            <person name="Bardou P."/>
            <person name="Bechner M."/>
            <person name="Bellec A."/>
            <person name="Berger A."/>
            <person name="Berges H."/>
            <person name="Bidwell S."/>
            <person name="Bisseling T."/>
            <person name="Choisne N."/>
            <person name="Couloux A."/>
            <person name="Denny R."/>
            <person name="Deshpande S."/>
            <person name="Dai X."/>
            <person name="Doyle J.J."/>
            <person name="Dudez A.M."/>
            <person name="Farmer A.D."/>
            <person name="Fouteau S."/>
            <person name="Franken C."/>
            <person name="Gibelin C."/>
            <person name="Gish J."/>
            <person name="Goldstein S."/>
            <person name="Gonzalez A.J."/>
            <person name="Green P.J."/>
            <person name="Hallab A."/>
            <person name="Hartog M."/>
            <person name="Hua A."/>
            <person name="Humphray S.J."/>
            <person name="Jeong D.H."/>
            <person name="Jing Y."/>
            <person name="Jocker A."/>
            <person name="Kenton S.M."/>
            <person name="Kim D.J."/>
            <person name="Klee K."/>
            <person name="Lai H."/>
            <person name="Lang C."/>
            <person name="Lin S."/>
            <person name="Macmil S.L."/>
            <person name="Magdelenat G."/>
            <person name="Matthews L."/>
            <person name="McCorrison J."/>
            <person name="Monaghan E.L."/>
            <person name="Mun J.H."/>
            <person name="Najar F.Z."/>
            <person name="Nicholson C."/>
            <person name="Noirot C."/>
            <person name="O'Bleness M."/>
            <person name="Paule C.R."/>
            <person name="Poulain J."/>
            <person name="Prion F."/>
            <person name="Qin B."/>
            <person name="Qu C."/>
            <person name="Retzel E.F."/>
            <person name="Riddle C."/>
            <person name="Sallet E."/>
            <person name="Samain S."/>
            <person name="Samson N."/>
            <person name="Sanders I."/>
            <person name="Saurat O."/>
            <person name="Scarpelli C."/>
            <person name="Schiex T."/>
            <person name="Segurens B."/>
            <person name="Severin A.J."/>
            <person name="Sherrier D.J."/>
            <person name="Shi R."/>
            <person name="Sims S."/>
            <person name="Singer S.R."/>
            <person name="Sinharoy S."/>
            <person name="Sterck L."/>
            <person name="Viollet A."/>
            <person name="Wang B.B."/>
            <person name="Wang K."/>
            <person name="Wang M."/>
            <person name="Wang X."/>
            <person name="Warfsmann J."/>
            <person name="Weissenbach J."/>
            <person name="White D.D."/>
            <person name="White J.D."/>
            <person name="Wiley G.B."/>
            <person name="Wincker P."/>
            <person name="Xing Y."/>
            <person name="Yang L."/>
            <person name="Yao Z."/>
            <person name="Ying F."/>
            <person name="Zhai J."/>
            <person name="Zhou L."/>
            <person name="Zuber A."/>
            <person name="Denarie J."/>
            <person name="Dixon R.A."/>
            <person name="May G.D."/>
            <person name="Schwartz D.C."/>
            <person name="Rogers J."/>
            <person name="Quetier F."/>
            <person name="Town C.D."/>
            <person name="Roe B.A."/>
        </authorList>
    </citation>
    <scope>NUCLEOTIDE SEQUENCE [LARGE SCALE GENOMIC DNA]</scope>
    <source>
        <strain evidence="10">A17</strain>
        <strain evidence="12 13">cv. Jemalong A17</strain>
    </source>
</reference>
<dbReference type="Proteomes" id="UP000002051">
    <property type="component" value="Chromosome 2"/>
</dbReference>
<reference evidence="10 13" key="2">
    <citation type="journal article" date="2014" name="BMC Genomics">
        <title>An improved genome release (version Mt4.0) for the model legume Medicago truncatula.</title>
        <authorList>
            <person name="Tang H."/>
            <person name="Krishnakumar V."/>
            <person name="Bidwell S."/>
            <person name="Rosen B."/>
            <person name="Chan A."/>
            <person name="Zhou S."/>
            <person name="Gentzbittel L."/>
            <person name="Childs K.L."/>
            <person name="Yandell M."/>
            <person name="Gundlach H."/>
            <person name="Mayer K.F."/>
            <person name="Schwartz D.C."/>
            <person name="Town C.D."/>
        </authorList>
    </citation>
    <scope>GENOME REANNOTATION</scope>
    <source>
        <strain evidence="10">A17</strain>
        <strain evidence="12 13">cv. Jemalong A17</strain>
    </source>
</reference>
<evidence type="ECO:0000313" key="10">
    <source>
        <dbReference type="EMBL" id="KEH38397.1"/>
    </source>
</evidence>
<gene>
    <name evidence="12" type="primary">25487057</name>
    <name evidence="10" type="ordered locus">MTR_2g070390</name>
    <name evidence="11" type="ORF">MtrunA17_Chr2g0312901</name>
</gene>
<feature type="region of interest" description="Disordered" evidence="8">
    <location>
        <begin position="426"/>
        <end position="460"/>
    </location>
</feature>
<dbReference type="EMBL" id="CM001218">
    <property type="protein sequence ID" value="KEH38397.1"/>
    <property type="molecule type" value="Genomic_DNA"/>
</dbReference>
<evidence type="ECO:0000313" key="14">
    <source>
        <dbReference type="Proteomes" id="UP000265566"/>
    </source>
</evidence>
<reference evidence="14" key="4">
    <citation type="journal article" date="2018" name="Nat. Plants">
        <title>Whole-genome landscape of Medicago truncatula symbiotic genes.</title>
        <authorList>
            <person name="Pecrix Y."/>
            <person name="Staton S.E."/>
            <person name="Sallet E."/>
            <person name="Lelandais-Briere C."/>
            <person name="Moreau S."/>
            <person name="Carrere S."/>
            <person name="Blein T."/>
            <person name="Jardinaud M.F."/>
            <person name="Latrasse D."/>
            <person name="Zouine M."/>
            <person name="Zahm M."/>
            <person name="Kreplak J."/>
            <person name="Mayjonade B."/>
            <person name="Satge C."/>
            <person name="Perez M."/>
            <person name="Cauet S."/>
            <person name="Marande W."/>
            <person name="Chantry-Darmon C."/>
            <person name="Lopez-Roques C."/>
            <person name="Bouchez O."/>
            <person name="Berard A."/>
            <person name="Debelle F."/>
            <person name="Munos S."/>
            <person name="Bendahmane A."/>
            <person name="Berges H."/>
            <person name="Niebel A."/>
            <person name="Buitink J."/>
            <person name="Frugier F."/>
            <person name="Benhamed M."/>
            <person name="Crespi M."/>
            <person name="Gouzy J."/>
            <person name="Gamas P."/>
        </authorList>
    </citation>
    <scope>NUCLEOTIDE SEQUENCE [LARGE SCALE GENOMIC DNA]</scope>
    <source>
        <strain evidence="14">cv. Jemalong A17</strain>
    </source>
</reference>
<sequence>MALQMTWNPNLLTPKRKTSPPLGLRNLGNSCYLNSVLQCLTFTPPLANFCLRSLHSSLCDNSGSSCPFCILEKQITRLLRLDLTSDAPTKIQSCIRIFAEHFRFGRQEDAHEFLRYVIDACHNSCLRLKKLRRKGGGGGEGGGSVVKEIFGGALQSQVKCLSCGYESNKVDEIMDINLDVFHSNSIRDSMQKFFQPEVLDGNNKYKCDGCKKLVAAKKQMSILQAPNILVIQLKRFEGILGGKIDKAVGFEEVLVLSNFMCKASQDPQPEYKLFGTIVHSGYSPESGHYYAYIKDAMGRWYCCDDSCVTLASLQEVLSEKVYILFFSRTNQRPASVSSSLASNGVKPHHSNGSQASESPKVDVQLKAVQAKSDSEQSSWKDMPSVSKIGKVPSGLRVKFGINGSSISKRSPVPVSLNGKVDVFSNQPLLTNGHATDSVSLENGKKDPSSPLPTKNGFDKTKVDVANNSKRKESTVTNGYAGIRKESTVTNGYAGIRKESTVTNGYTGIQTVDTHSVKLDPPEDIDRSEVISGREPANFKQETNGVLNKSKILGNKRKVQESPCILLAQDGQSRARVEEMKYILEKEAKSVLRSCGWTGKVDEFMRVRKRLHEKEAGCLTSDVKRKLIGDARSAFKSQIPESLRKDLIARLQSFSQEKVQFEGP</sequence>
<dbReference type="KEGG" id="mtr:25487057"/>
<dbReference type="AlphaFoldDB" id="A0A072V9D1"/>
<dbReference type="PROSITE" id="PS00972">
    <property type="entry name" value="USP_1"/>
    <property type="match status" value="1"/>
</dbReference>
<dbReference type="GO" id="GO:0031647">
    <property type="term" value="P:regulation of protein stability"/>
    <property type="evidence" value="ECO:0000318"/>
    <property type="project" value="GO_Central"/>
</dbReference>
<dbReference type="HOGENOM" id="CLU_029502_0_0_1"/>
<evidence type="ECO:0000256" key="2">
    <source>
        <dbReference type="ARBA" id="ARBA00009085"/>
    </source>
</evidence>
<feature type="compositionally biased region" description="Polar residues" evidence="8">
    <location>
        <begin position="426"/>
        <end position="440"/>
    </location>
</feature>
<evidence type="ECO:0000256" key="8">
    <source>
        <dbReference type="SAM" id="MobiDB-lite"/>
    </source>
</evidence>
<evidence type="ECO:0000256" key="5">
    <source>
        <dbReference type="ARBA" id="ARBA00022801"/>
    </source>
</evidence>
<keyword evidence="13" id="KW-1185">Reference proteome</keyword>
<dbReference type="GO" id="GO:0004843">
    <property type="term" value="F:cysteine-type deubiquitinase activity"/>
    <property type="evidence" value="ECO:0000318"/>
    <property type="project" value="GO_Central"/>
</dbReference>
<dbReference type="FunFam" id="3.90.70.10:FF:000118">
    <property type="entry name" value="Ubiquitin carboxyl-terminal hydrolase 25"/>
    <property type="match status" value="1"/>
</dbReference>
<dbReference type="GO" id="GO:0016579">
    <property type="term" value="P:protein deubiquitination"/>
    <property type="evidence" value="ECO:0007669"/>
    <property type="project" value="InterPro"/>
</dbReference>
<name>A0A072V9D1_MEDTR</name>
<evidence type="ECO:0000259" key="9">
    <source>
        <dbReference type="PROSITE" id="PS50235"/>
    </source>
</evidence>
<comment type="similarity">
    <text evidence="2 7">Belongs to the peptidase C19 family.</text>
</comment>
<proteinExistence type="inferred from homology"/>
<keyword evidence="5 7" id="KW-0378">Hydrolase</keyword>
<dbReference type="InterPro" id="IPR001394">
    <property type="entry name" value="Peptidase_C19_UCH"/>
</dbReference>
<keyword evidence="4 7" id="KW-0833">Ubl conjugation pathway</keyword>
<dbReference type="PROSITE" id="PS00973">
    <property type="entry name" value="USP_2"/>
    <property type="match status" value="1"/>
</dbReference>
<evidence type="ECO:0000313" key="13">
    <source>
        <dbReference type="Proteomes" id="UP000002051"/>
    </source>
</evidence>
<comment type="catalytic activity">
    <reaction evidence="1 7">
        <text>Thiol-dependent hydrolysis of ester, thioester, amide, peptide and isopeptide bonds formed by the C-terminal Gly of ubiquitin (a 76-residue protein attached to proteins as an intracellular targeting signal).</text>
        <dbReference type="EC" id="3.4.19.12"/>
    </reaction>
</comment>
<evidence type="ECO:0000256" key="4">
    <source>
        <dbReference type="ARBA" id="ARBA00022786"/>
    </source>
</evidence>
<dbReference type="OrthoDB" id="420187at2759"/>
<dbReference type="EnsemblPlants" id="KEH38397">
    <property type="protein sequence ID" value="KEH38397"/>
    <property type="gene ID" value="MTR_2g070390"/>
</dbReference>
<dbReference type="Gramene" id="rna10780">
    <property type="protein sequence ID" value="RHN74673.1"/>
    <property type="gene ID" value="gene10780"/>
</dbReference>
<dbReference type="GO" id="GO:0005829">
    <property type="term" value="C:cytosol"/>
    <property type="evidence" value="ECO:0000318"/>
    <property type="project" value="GO_Central"/>
</dbReference>
<dbReference type="InterPro" id="IPR038765">
    <property type="entry name" value="Papain-like_cys_pep_sf"/>
</dbReference>
<evidence type="ECO:0000256" key="6">
    <source>
        <dbReference type="ARBA" id="ARBA00022807"/>
    </source>
</evidence>
<dbReference type="Proteomes" id="UP000265566">
    <property type="component" value="Chromosome 2"/>
</dbReference>
<dbReference type="SUPFAM" id="SSF54001">
    <property type="entry name" value="Cysteine proteinases"/>
    <property type="match status" value="1"/>
</dbReference>
<feature type="region of interest" description="Disordered" evidence="8">
    <location>
        <begin position="335"/>
        <end position="385"/>
    </location>
</feature>
<dbReference type="InterPro" id="IPR028889">
    <property type="entry name" value="USP"/>
</dbReference>
<dbReference type="Pfam" id="PF00443">
    <property type="entry name" value="UCH"/>
    <property type="match status" value="1"/>
</dbReference>
<organism evidence="10 13">
    <name type="scientific">Medicago truncatula</name>
    <name type="common">Barrel medic</name>
    <name type="synonym">Medicago tribuloides</name>
    <dbReference type="NCBI Taxonomy" id="3880"/>
    <lineage>
        <taxon>Eukaryota</taxon>
        <taxon>Viridiplantae</taxon>
        <taxon>Streptophyta</taxon>
        <taxon>Embryophyta</taxon>
        <taxon>Tracheophyta</taxon>
        <taxon>Spermatophyta</taxon>
        <taxon>Magnoliopsida</taxon>
        <taxon>eudicotyledons</taxon>
        <taxon>Gunneridae</taxon>
        <taxon>Pentapetalae</taxon>
        <taxon>rosids</taxon>
        <taxon>fabids</taxon>
        <taxon>Fabales</taxon>
        <taxon>Fabaceae</taxon>
        <taxon>Papilionoideae</taxon>
        <taxon>50 kb inversion clade</taxon>
        <taxon>NPAAA clade</taxon>
        <taxon>Hologalegina</taxon>
        <taxon>IRL clade</taxon>
        <taxon>Trifolieae</taxon>
        <taxon>Medicago</taxon>
    </lineage>
</organism>
<accession>A0A072V9D1</accession>
<dbReference type="PANTHER" id="PTHR24006:SF758">
    <property type="entry name" value="UBIQUITIN CARBOXYL-TERMINAL HYDROLASE 36"/>
    <property type="match status" value="1"/>
</dbReference>
<dbReference type="GO" id="GO:0005634">
    <property type="term" value="C:nucleus"/>
    <property type="evidence" value="ECO:0000318"/>
    <property type="project" value="GO_Central"/>
</dbReference>
<dbReference type="CDD" id="cd02661">
    <property type="entry name" value="Peptidase_C19E"/>
    <property type="match status" value="1"/>
</dbReference>